<dbReference type="InterPro" id="IPR051851">
    <property type="entry name" value="EFR3_Homologs"/>
</dbReference>
<dbReference type="OrthoDB" id="19232at2759"/>
<dbReference type="EMBL" id="UXUI01009546">
    <property type="protein sequence ID" value="VDD93916.1"/>
    <property type="molecule type" value="Genomic_DNA"/>
</dbReference>
<reference evidence="3 4" key="2">
    <citation type="submission" date="2018-10" db="EMBL/GenBank/DDBJ databases">
        <authorList>
            <consortium name="Pathogen Informatics"/>
        </authorList>
    </citation>
    <scope>NUCLEOTIDE SEQUENCE [LARGE SCALE GENOMIC DNA]</scope>
</reference>
<proteinExistence type="inferred from homology"/>
<dbReference type="Proteomes" id="UP000274131">
    <property type="component" value="Unassembled WGS sequence"/>
</dbReference>
<dbReference type="SUPFAM" id="SSF48371">
    <property type="entry name" value="ARM repeat"/>
    <property type="match status" value="1"/>
</dbReference>
<dbReference type="PANTHER" id="PTHR12444">
    <property type="entry name" value="PROTEIN EFR3 HOMOLOG CMP44E"/>
    <property type="match status" value="1"/>
</dbReference>
<dbReference type="STRING" id="51028.A0A0N4VEV2"/>
<evidence type="ECO:0000313" key="3">
    <source>
        <dbReference type="EMBL" id="VDD93916.1"/>
    </source>
</evidence>
<dbReference type="WBParaSite" id="EVEC_0000922601-mRNA-1">
    <property type="protein sequence ID" value="EVEC_0000922601-mRNA-1"/>
    <property type="gene ID" value="EVEC_0000922601"/>
</dbReference>
<dbReference type="Pfam" id="PF21052">
    <property type="entry name" value="EFR3_ARM"/>
    <property type="match status" value="1"/>
</dbReference>
<accession>A0A0N4VEV2</accession>
<protein>
    <submittedName>
        <fullName evidence="5">Protein EFR</fullName>
    </submittedName>
</protein>
<reference evidence="5" key="1">
    <citation type="submission" date="2017-02" db="UniProtKB">
        <authorList>
            <consortium name="WormBaseParasite"/>
        </authorList>
    </citation>
    <scope>IDENTIFICATION</scope>
</reference>
<sequence length="842" mass="95483">MDLCCCAPCKPRYRRLVDDIYLRSGTDGLHKSNMQKLTFYVLSQPEKLDRIGEYILLRLSRDLYRQRYTQVKVSVEAMDQLLQSCHVLSSLNQFIESFLKMLQKLLETNNLAMEKLATDSFVNFANIEESTPAYHREYDFFIAKFAAMCFSNDSKDARAIRYAGLKGLRGVVWKSATDPLQVSIWEKQHMCKIIPAILLNLEDNDDREEKDEGHGDEQPSPFTQSFASGIAESPKALSDQFLRELMEKAPFGLISVIEPVLSHCDSHGKWKPPANFATHVFGAIMFSIKDPSFVIQALINHLETKSNSDASIRIGIATVLSSIVSRANACIGPSLLGIFNSLLKHLRQSVEFRHSKECPSIKAEEDYQNTLINAMGYYANALPDYQKVDIMMLIVESIPKISGTYPNLTAAEMYLRSVLVKTLLRVATKYKTAYFSAVFTDSFLKTLLQLAVINEPSVRLNTQSIFHTLLDRHDNLSLLAHLPCLTDVDNQPLIHRCSRADQIFMRSHITSFTHMLYKNVFLSPEDSTLSEHIDAALCTMALLCVEARCDEVLVELLRLVFALQSAALESVFNTHKRILVHSLVSKYLNFSSLLMAVPSVYQYVQRVLKQRTHLGASALNILSASRETTEVTRFGRREVHDEALEKQCLRKLVDDPSLTFNRNDFAEMLKASGKDVQRLSLPFASKGRGINVDGVENSSDNTQNALLKIRQNNVDESTFLIDTSFETSPPGSRTTSRRNTILSNFENENNLPYLTVDSLRKALNSSSDLAEKERIEKEKTVRVVERFRKKDFDYLVKEVERVNERADLSTAIKRLLQKSDENIITEQPKSIFEVNFPCALVE</sequence>
<dbReference type="AlphaFoldDB" id="A0A0N4VEV2"/>
<evidence type="ECO:0000313" key="5">
    <source>
        <dbReference type="WBParaSite" id="EVEC_0000922601-mRNA-1"/>
    </source>
</evidence>
<name>A0A0N4VEV2_ENTVE</name>
<evidence type="ECO:0000313" key="4">
    <source>
        <dbReference type="Proteomes" id="UP000274131"/>
    </source>
</evidence>
<organism evidence="5">
    <name type="scientific">Enterobius vermicularis</name>
    <name type="common">Human pinworm</name>
    <dbReference type="NCBI Taxonomy" id="51028"/>
    <lineage>
        <taxon>Eukaryota</taxon>
        <taxon>Metazoa</taxon>
        <taxon>Ecdysozoa</taxon>
        <taxon>Nematoda</taxon>
        <taxon>Chromadorea</taxon>
        <taxon>Rhabditida</taxon>
        <taxon>Spirurina</taxon>
        <taxon>Oxyuridomorpha</taxon>
        <taxon>Oxyuroidea</taxon>
        <taxon>Oxyuridae</taxon>
        <taxon>Enterobius</taxon>
    </lineage>
</organism>
<keyword evidence="4" id="KW-1185">Reference proteome</keyword>
<dbReference type="PANTHER" id="PTHR12444:SF8">
    <property type="entry name" value="PROTEIN EFR3 HOMOLOG CMP44E"/>
    <property type="match status" value="1"/>
</dbReference>
<dbReference type="InterPro" id="IPR049152">
    <property type="entry name" value="EFR3-like_ARM"/>
</dbReference>
<feature type="region of interest" description="Disordered" evidence="2">
    <location>
        <begin position="206"/>
        <end position="225"/>
    </location>
</feature>
<dbReference type="GO" id="GO:0072659">
    <property type="term" value="P:protein localization to plasma membrane"/>
    <property type="evidence" value="ECO:0007669"/>
    <property type="project" value="TreeGrafter"/>
</dbReference>
<dbReference type="GO" id="GO:0005886">
    <property type="term" value="C:plasma membrane"/>
    <property type="evidence" value="ECO:0007669"/>
    <property type="project" value="TreeGrafter"/>
</dbReference>
<comment type="similarity">
    <text evidence="1">Belongs to the EFR3 family.</text>
</comment>
<evidence type="ECO:0000256" key="2">
    <source>
        <dbReference type="SAM" id="MobiDB-lite"/>
    </source>
</evidence>
<evidence type="ECO:0000256" key="1">
    <source>
        <dbReference type="ARBA" id="ARBA00010216"/>
    </source>
</evidence>
<gene>
    <name evidence="3" type="ORF">EVEC_LOCUS8667</name>
</gene>
<dbReference type="InterPro" id="IPR016024">
    <property type="entry name" value="ARM-type_fold"/>
</dbReference>